<comment type="function">
    <text evidence="4">Stimulates transcription elongation.</text>
</comment>
<evidence type="ECO:0000313" key="9">
    <source>
        <dbReference type="Proteomes" id="UP000186851"/>
    </source>
</evidence>
<dbReference type="SMART" id="SM00739">
    <property type="entry name" value="KOW"/>
    <property type="match status" value="1"/>
</dbReference>
<dbReference type="EMBL" id="CP091871">
    <property type="protein sequence ID" value="WEU40814.1"/>
    <property type="molecule type" value="Genomic_DNA"/>
</dbReference>
<proteinExistence type="inferred from homology"/>
<comment type="similarity">
    <text evidence="4">Belongs to the archaeal Spt5 family.</text>
</comment>
<evidence type="ECO:0000256" key="3">
    <source>
        <dbReference type="ARBA" id="ARBA00023163"/>
    </source>
</evidence>
<evidence type="ECO:0000259" key="7">
    <source>
        <dbReference type="SMART" id="SM00739"/>
    </source>
</evidence>
<evidence type="ECO:0000313" key="8">
    <source>
        <dbReference type="EMBL" id="WEU40814.1"/>
    </source>
</evidence>
<evidence type="ECO:0000259" key="6">
    <source>
        <dbReference type="SMART" id="SM00738"/>
    </source>
</evidence>
<dbReference type="InterPro" id="IPR005825">
    <property type="entry name" value="Ribosomal_uL24_CS"/>
</dbReference>
<evidence type="ECO:0000256" key="2">
    <source>
        <dbReference type="ARBA" id="ARBA00023015"/>
    </source>
</evidence>
<feature type="domain" description="NusG-like N-terminal" evidence="6">
    <location>
        <begin position="7"/>
        <end position="91"/>
    </location>
</feature>
<dbReference type="InterPro" id="IPR036735">
    <property type="entry name" value="NGN_dom_sf"/>
</dbReference>
<dbReference type="KEGG" id="oyw:OdinLCB4_002540"/>
<dbReference type="CDD" id="cd06091">
    <property type="entry name" value="KOW_NusG"/>
    <property type="match status" value="1"/>
</dbReference>
<dbReference type="SMART" id="SM00738">
    <property type="entry name" value="NGN"/>
    <property type="match status" value="1"/>
</dbReference>
<protein>
    <recommendedName>
        <fullName evidence="4 5">Transcription elongation factor Spt5</fullName>
    </recommendedName>
</protein>
<dbReference type="Gene3D" id="2.30.30.30">
    <property type="match status" value="1"/>
</dbReference>
<feature type="domain" description="KOW" evidence="7">
    <location>
        <begin position="96"/>
        <end position="123"/>
    </location>
</feature>
<dbReference type="InterPro" id="IPR005824">
    <property type="entry name" value="KOW"/>
</dbReference>
<dbReference type="HAMAP" id="MF_00950">
    <property type="entry name" value="Spt5_arch"/>
    <property type="match status" value="1"/>
</dbReference>
<dbReference type="InterPro" id="IPR014722">
    <property type="entry name" value="Rib_uL2_dom2"/>
</dbReference>
<dbReference type="InterPro" id="IPR008991">
    <property type="entry name" value="Translation_prot_SH3-like_sf"/>
</dbReference>
<sequence length="163" mass="17732">MSSKKEKTTIYAVRTIIGQESSVAEIIDTKAKTMGITIPAILYSEALKGYVFIEAKDQEQVDNIITGIPHVRGKSLGKVDIKEIEHVLIKRPPTEGLGVGDTVEIIGGPFKGEKAKVTRIDAAKSEVILELLESTYPIPIKVHADYVKVIEKSGSDNAPEGFE</sequence>
<accession>A0AAF0D351</accession>
<comment type="subunit">
    <text evidence="4">Heterodimer composed of Spt4 and Spt5. Interacts with RNA polymerase (RNAP).</text>
</comment>
<evidence type="ECO:0000256" key="4">
    <source>
        <dbReference type="HAMAP-Rule" id="MF_00950"/>
    </source>
</evidence>
<dbReference type="GO" id="GO:0003746">
    <property type="term" value="F:translation elongation factor activity"/>
    <property type="evidence" value="ECO:0007669"/>
    <property type="project" value="UniProtKB-KW"/>
</dbReference>
<dbReference type="InterPro" id="IPR006645">
    <property type="entry name" value="NGN-like_dom"/>
</dbReference>
<dbReference type="NCBIfam" id="TIGR00405">
    <property type="entry name" value="KOW_elon_Spt5"/>
    <property type="match status" value="1"/>
</dbReference>
<dbReference type="PROSITE" id="PS01108">
    <property type="entry name" value="RIBOSOMAL_L24"/>
    <property type="match status" value="1"/>
</dbReference>
<dbReference type="Pfam" id="PF03439">
    <property type="entry name" value="Spt5-NGN"/>
    <property type="match status" value="1"/>
</dbReference>
<dbReference type="SUPFAM" id="SSF50104">
    <property type="entry name" value="Translation proteins SH3-like domain"/>
    <property type="match status" value="1"/>
</dbReference>
<comment type="similarity">
    <text evidence="1">Belongs to the SPT5 family.</text>
</comment>
<name>A0AAF0D351_ODILC</name>
<dbReference type="GO" id="GO:0005840">
    <property type="term" value="C:ribosome"/>
    <property type="evidence" value="ECO:0007669"/>
    <property type="project" value="InterPro"/>
</dbReference>
<keyword evidence="3 4" id="KW-0804">Transcription</keyword>
<dbReference type="GO" id="GO:0006355">
    <property type="term" value="P:regulation of DNA-templated transcription"/>
    <property type="evidence" value="ECO:0007669"/>
    <property type="project" value="UniProtKB-UniRule"/>
</dbReference>
<dbReference type="GO" id="GO:0003735">
    <property type="term" value="F:structural constituent of ribosome"/>
    <property type="evidence" value="ECO:0007669"/>
    <property type="project" value="InterPro"/>
</dbReference>
<dbReference type="Pfam" id="PF00467">
    <property type="entry name" value="KOW"/>
    <property type="match status" value="1"/>
</dbReference>
<keyword evidence="8" id="KW-0648">Protein biosynthesis</keyword>
<dbReference type="InterPro" id="IPR011590">
    <property type="entry name" value="Spt5_arc"/>
</dbReference>
<gene>
    <name evidence="4" type="primary">spt5</name>
    <name evidence="8" type="ORF">OdinLCB4_002540</name>
</gene>
<evidence type="ECO:0000256" key="1">
    <source>
        <dbReference type="ARBA" id="ARBA00006956"/>
    </source>
</evidence>
<dbReference type="Proteomes" id="UP000186851">
    <property type="component" value="Chromosome"/>
</dbReference>
<keyword evidence="8" id="KW-0251">Elongation factor</keyword>
<dbReference type="Gene3D" id="3.30.70.940">
    <property type="entry name" value="NusG, N-terminal domain"/>
    <property type="match status" value="1"/>
</dbReference>
<dbReference type="AlphaFoldDB" id="A0AAF0D351"/>
<reference evidence="8" key="1">
    <citation type="journal article" date="2017" name="Nature">
        <title>Asgard archaea illuminate the origin of eukaryotic cellular complexity.</title>
        <authorList>
            <person name="Zaremba-Niedzwiedzka K."/>
            <person name="Caceres E.F."/>
            <person name="Saw J.H."/>
            <person name="Backstrom D."/>
            <person name="Juzokaite L."/>
            <person name="Vancaester E."/>
            <person name="Seitz K.W."/>
            <person name="Anantharaman K."/>
            <person name="Starnawski P."/>
            <person name="Kjeldsen K.U."/>
            <person name="Scott M.B."/>
            <person name="Nunoura T."/>
            <person name="Banfield J.F."/>
            <person name="Schramm A."/>
            <person name="Baker B.J."/>
            <person name="Spang A."/>
            <person name="Ettema T.J.G."/>
        </authorList>
    </citation>
    <scope>NUCLEOTIDE SEQUENCE</scope>
    <source>
        <strain evidence="8">LCB_4</strain>
    </source>
</reference>
<reference evidence="8" key="2">
    <citation type="journal article" date="2022" name="Nat. Microbiol.">
        <title>A closed Candidatus Odinarchaeum chromosome exposes Asgard archaeal viruses.</title>
        <authorList>
            <person name="Tamarit D."/>
            <person name="Caceres E.F."/>
            <person name="Krupovic M."/>
            <person name="Nijland R."/>
            <person name="Eme L."/>
            <person name="Robinson N.P."/>
            <person name="Ettema T.J.G."/>
        </authorList>
    </citation>
    <scope>NUCLEOTIDE SEQUENCE</scope>
    <source>
        <strain evidence="8">LCB_4</strain>
    </source>
</reference>
<dbReference type="GO" id="GO:0006354">
    <property type="term" value="P:DNA-templated transcription elongation"/>
    <property type="evidence" value="ECO:0007669"/>
    <property type="project" value="InterPro"/>
</dbReference>
<evidence type="ECO:0000256" key="5">
    <source>
        <dbReference type="NCBIfam" id="TIGR00405"/>
    </source>
</evidence>
<organism evidence="8 9">
    <name type="scientific">Odinarchaeota yellowstonii (strain LCB_4)</name>
    <dbReference type="NCBI Taxonomy" id="1841599"/>
    <lineage>
        <taxon>Archaea</taxon>
        <taxon>Promethearchaeati</taxon>
        <taxon>Candidatus Odinarchaeota</taxon>
        <taxon>Candidatus Odinarchaeia</taxon>
        <taxon>Candidatus Odinarchaeales</taxon>
        <taxon>Candidatus Odinarchaeaceae</taxon>
        <taxon>Candidatus Odinarchaeum</taxon>
    </lineage>
</organism>
<dbReference type="InterPro" id="IPR005100">
    <property type="entry name" value="NGN-domain"/>
</dbReference>
<keyword evidence="2 4" id="KW-0805">Transcription regulation</keyword>